<proteinExistence type="inferred from homology"/>
<gene>
    <name evidence="5" type="ORF">DSM104635_01697</name>
</gene>
<dbReference type="AlphaFoldDB" id="A0A6I6MIF1"/>
<evidence type="ECO:0000313" key="5">
    <source>
        <dbReference type="EMBL" id="QGZ94865.1"/>
    </source>
</evidence>
<protein>
    <submittedName>
        <fullName evidence="5">Acetyl-CoA acetyltransferase</fullName>
    </submittedName>
</protein>
<dbReference type="RefSeq" id="WP_158765767.1">
    <property type="nucleotide sequence ID" value="NZ_CP047045.1"/>
</dbReference>
<dbReference type="KEGG" id="tsv:DSM104635_01697"/>
<accession>A0A6I6MIF1</accession>
<keyword evidence="2 5" id="KW-0808">Transferase</keyword>
<dbReference type="PANTHER" id="PTHR18919:SF139">
    <property type="entry name" value="THIOLASE-LIKE PROTEIN TYPE 1 ADDITIONAL C-TERMINAL DOMAIN-CONTAINING PROTEIN"/>
    <property type="match status" value="1"/>
</dbReference>
<keyword evidence="3" id="KW-0012">Acyltransferase</keyword>
<evidence type="ECO:0000313" key="6">
    <source>
        <dbReference type="Proteomes" id="UP000431269"/>
    </source>
</evidence>
<feature type="domain" description="Thiolase-like protein type 1 additional C-terminal" evidence="4">
    <location>
        <begin position="400"/>
        <end position="483"/>
    </location>
</feature>
<dbReference type="Gene3D" id="2.40.50.840">
    <property type="match status" value="1"/>
</dbReference>
<dbReference type="EMBL" id="CP047045">
    <property type="protein sequence ID" value="QGZ94865.1"/>
    <property type="molecule type" value="Genomic_DNA"/>
</dbReference>
<reference evidence="6" key="1">
    <citation type="submission" date="2019-12" db="EMBL/GenBank/DDBJ databases">
        <title>Complete genome of Terracaulis silvestris 0127_4.</title>
        <authorList>
            <person name="Vieira S."/>
            <person name="Riedel T."/>
            <person name="Sproer C."/>
            <person name="Pascual J."/>
            <person name="Boedeker C."/>
            <person name="Overmann J."/>
        </authorList>
    </citation>
    <scope>NUCLEOTIDE SEQUENCE [LARGE SCALE GENOMIC DNA]</scope>
    <source>
        <strain evidence="6">0127_4</strain>
    </source>
</reference>
<dbReference type="Proteomes" id="UP000431269">
    <property type="component" value="Chromosome"/>
</dbReference>
<evidence type="ECO:0000256" key="1">
    <source>
        <dbReference type="ARBA" id="ARBA00010982"/>
    </source>
</evidence>
<evidence type="ECO:0000256" key="2">
    <source>
        <dbReference type="ARBA" id="ARBA00022679"/>
    </source>
</evidence>
<comment type="similarity">
    <text evidence="1">Belongs to the thiolase-like superfamily. Thiolase family.</text>
</comment>
<keyword evidence="6" id="KW-1185">Reference proteome</keyword>
<organism evidence="5 6">
    <name type="scientific">Terricaulis silvestris</name>
    <dbReference type="NCBI Taxonomy" id="2686094"/>
    <lineage>
        <taxon>Bacteria</taxon>
        <taxon>Pseudomonadati</taxon>
        <taxon>Pseudomonadota</taxon>
        <taxon>Alphaproteobacteria</taxon>
        <taxon>Caulobacterales</taxon>
        <taxon>Caulobacteraceae</taxon>
        <taxon>Terricaulis</taxon>
    </lineage>
</organism>
<evidence type="ECO:0000259" key="4">
    <source>
        <dbReference type="Pfam" id="PF18313"/>
    </source>
</evidence>
<dbReference type="Gene3D" id="3.40.47.10">
    <property type="match status" value="1"/>
</dbReference>
<dbReference type="Pfam" id="PF18313">
    <property type="entry name" value="TLP1_add_C"/>
    <property type="match status" value="1"/>
</dbReference>
<dbReference type="GO" id="GO:0016746">
    <property type="term" value="F:acyltransferase activity"/>
    <property type="evidence" value="ECO:0007669"/>
    <property type="project" value="UniProtKB-KW"/>
</dbReference>
<dbReference type="InterPro" id="IPR016039">
    <property type="entry name" value="Thiolase-like"/>
</dbReference>
<evidence type="ECO:0000256" key="3">
    <source>
        <dbReference type="ARBA" id="ARBA00023315"/>
    </source>
</evidence>
<dbReference type="PANTHER" id="PTHR18919">
    <property type="entry name" value="ACETYL-COA C-ACYLTRANSFERASE"/>
    <property type="match status" value="1"/>
</dbReference>
<sequence length="494" mass="52635">MDASRIPVIVGVGQVNDRAEDEMALDSLGLMLAALTEAERDAGGGWLKQMQSLAVVDQLSFPDLVELPAMVAAYFGATPKHLMKTAYPSGESPVLLLNAAAERVRAGEIEVAAVVGGEALRTAARRAKNAGAGARDAVRESAQRVAKDVRKRHGLVAPTDIYPLYENALRAARGQTLAEGQAESAQIWAQFSAVAEANPHAWLRKRVSAEEIAAASANNRPIAFPYTKLMVANQSVNQGAGFIVASLAKARAMGVADERLVYVGRGAGASEPRDVLTREGYDRSIALETTLQMTLEFNRLATTDLDLVELYSCFPCVPKMARRAIGWPVELPMSVVGGLTFGGGPVGNYMSHAVARMVELMRREGSRGLLFGNGGFANTNHAVVLLREAGDGADEARPFDVQAEADAQRGRAPVFTQEYAGPGVIETYTVFYDREGAAQRGVVVGLTDDGRRFLAQVAGADAETIAFLTDGNAEPVGARGEARMRDDVAYWALG</sequence>
<name>A0A6I6MIF1_9CAUL</name>
<dbReference type="SUPFAM" id="SSF53901">
    <property type="entry name" value="Thiolase-like"/>
    <property type="match status" value="1"/>
</dbReference>
<dbReference type="InterPro" id="IPR040771">
    <property type="entry name" value="TLP1_add_C"/>
</dbReference>